<dbReference type="EMBL" id="UOGF01000058">
    <property type="protein sequence ID" value="VAX30026.1"/>
    <property type="molecule type" value="Genomic_DNA"/>
</dbReference>
<evidence type="ECO:0000313" key="8">
    <source>
        <dbReference type="EMBL" id="VAX30026.1"/>
    </source>
</evidence>
<dbReference type="GO" id="GO:0008081">
    <property type="term" value="F:phosphoric diester hydrolase activity"/>
    <property type="evidence" value="ECO:0007669"/>
    <property type="project" value="TreeGrafter"/>
</dbReference>
<feature type="domain" description="Endonuclease/exonuclease/phosphatase" evidence="7">
    <location>
        <begin position="6"/>
        <end position="245"/>
    </location>
</feature>
<dbReference type="InterPro" id="IPR005135">
    <property type="entry name" value="Endo/exonuclease/phosphatase"/>
</dbReference>
<evidence type="ECO:0000256" key="3">
    <source>
        <dbReference type="ARBA" id="ARBA00007092"/>
    </source>
</evidence>
<evidence type="ECO:0000256" key="4">
    <source>
        <dbReference type="ARBA" id="ARBA00022723"/>
    </source>
</evidence>
<dbReference type="GO" id="GO:0003677">
    <property type="term" value="F:DNA binding"/>
    <property type="evidence" value="ECO:0007669"/>
    <property type="project" value="InterPro"/>
</dbReference>
<dbReference type="GO" id="GO:0006284">
    <property type="term" value="P:base-excision repair"/>
    <property type="evidence" value="ECO:0007669"/>
    <property type="project" value="TreeGrafter"/>
</dbReference>
<proteinExistence type="inferred from homology"/>
<accession>A0A3B1CHR8</accession>
<evidence type="ECO:0000259" key="7">
    <source>
        <dbReference type="Pfam" id="PF03372"/>
    </source>
</evidence>
<keyword evidence="5 8" id="KW-0378">Hydrolase</keyword>
<keyword evidence="6" id="KW-0460">Magnesium</keyword>
<dbReference type="InterPro" id="IPR004808">
    <property type="entry name" value="AP_endonuc_1"/>
</dbReference>
<gene>
    <name evidence="8" type="ORF">MNBD_NITROSPIRAE01-2111</name>
</gene>
<comment type="cofactor">
    <cofactor evidence="2">
        <name>Mg(2+)</name>
        <dbReference type="ChEBI" id="CHEBI:18420"/>
    </cofactor>
</comment>
<dbReference type="PROSITE" id="PS51435">
    <property type="entry name" value="AP_NUCLEASE_F1_4"/>
    <property type="match status" value="1"/>
</dbReference>
<dbReference type="GO" id="GO:0003906">
    <property type="term" value="F:DNA-(apurinic or apyrimidinic site) endonuclease activity"/>
    <property type="evidence" value="ECO:0007669"/>
    <property type="project" value="TreeGrafter"/>
</dbReference>
<reference evidence="8" key="1">
    <citation type="submission" date="2018-06" db="EMBL/GenBank/DDBJ databases">
        <authorList>
            <person name="Zhirakovskaya E."/>
        </authorList>
    </citation>
    <scope>NUCLEOTIDE SEQUENCE</scope>
</reference>
<dbReference type="Gene3D" id="3.60.10.10">
    <property type="entry name" value="Endonuclease/exonuclease/phosphatase"/>
    <property type="match status" value="1"/>
</dbReference>
<protein>
    <submittedName>
        <fullName evidence="8">Exodeoxyribonuclease III</fullName>
        <ecNumber evidence="8">3.1.11.2</ecNumber>
    </submittedName>
</protein>
<dbReference type="PROSITE" id="PS00727">
    <property type="entry name" value="AP_NUCLEASE_F1_2"/>
    <property type="match status" value="1"/>
</dbReference>
<dbReference type="NCBIfam" id="TIGR00633">
    <property type="entry name" value="xth"/>
    <property type="match status" value="1"/>
</dbReference>
<dbReference type="GO" id="GO:0008311">
    <property type="term" value="F:double-stranded DNA 3'-5' DNA exonuclease activity"/>
    <property type="evidence" value="ECO:0007669"/>
    <property type="project" value="UniProtKB-EC"/>
</dbReference>
<organism evidence="8">
    <name type="scientific">hydrothermal vent metagenome</name>
    <dbReference type="NCBI Taxonomy" id="652676"/>
    <lineage>
        <taxon>unclassified sequences</taxon>
        <taxon>metagenomes</taxon>
        <taxon>ecological metagenomes</taxon>
    </lineage>
</organism>
<evidence type="ECO:0000256" key="5">
    <source>
        <dbReference type="ARBA" id="ARBA00022801"/>
    </source>
</evidence>
<evidence type="ECO:0000256" key="2">
    <source>
        <dbReference type="ARBA" id="ARBA00001946"/>
    </source>
</evidence>
<dbReference type="PROSITE" id="PS00728">
    <property type="entry name" value="AP_NUCLEASE_F1_3"/>
    <property type="match status" value="1"/>
</dbReference>
<sequence length="254" mass="28953">MRLVCWNVNGIRAVMKKEFTSSFATMNCDIICFQETKAQDHQVAEALAEIKDYSLYFNSAVKKGYSGTAILTKEKPLSVHYDMGIEIHDQEGRVIALEFKSFILVTVYTPNSGSELKRLSYRQDWDAAFLAYLKILEKEKPLIVCGDLNVAHHPIDLARPKANYNKSAGYMQEEIDGMNNLIAAGFIDTFRHKHPDTIKYSWWSFRAQARARNVGWRIDYFLCSPALVPQIKDADILNEVMGSDHCPVTLDLTF</sequence>
<keyword evidence="4" id="KW-0479">Metal-binding</keyword>
<dbReference type="PANTHER" id="PTHR22748">
    <property type="entry name" value="AP ENDONUCLEASE"/>
    <property type="match status" value="1"/>
</dbReference>
<evidence type="ECO:0000256" key="1">
    <source>
        <dbReference type="ARBA" id="ARBA00001936"/>
    </source>
</evidence>
<evidence type="ECO:0000256" key="6">
    <source>
        <dbReference type="ARBA" id="ARBA00022842"/>
    </source>
</evidence>
<dbReference type="Pfam" id="PF03372">
    <property type="entry name" value="Exo_endo_phos"/>
    <property type="match status" value="1"/>
</dbReference>
<comment type="similarity">
    <text evidence="3">Belongs to the DNA repair enzymes AP/ExoA family.</text>
</comment>
<dbReference type="SUPFAM" id="SSF56219">
    <property type="entry name" value="DNase I-like"/>
    <property type="match status" value="1"/>
</dbReference>
<dbReference type="GO" id="GO:0046872">
    <property type="term" value="F:metal ion binding"/>
    <property type="evidence" value="ECO:0007669"/>
    <property type="project" value="UniProtKB-KW"/>
</dbReference>
<dbReference type="EC" id="3.1.11.2" evidence="8"/>
<comment type="cofactor">
    <cofactor evidence="1">
        <name>Mn(2+)</name>
        <dbReference type="ChEBI" id="CHEBI:29035"/>
    </cofactor>
</comment>
<dbReference type="InterPro" id="IPR036691">
    <property type="entry name" value="Endo/exonu/phosph_ase_sf"/>
</dbReference>
<dbReference type="NCBIfam" id="TIGR00195">
    <property type="entry name" value="exoDNase_III"/>
    <property type="match status" value="1"/>
</dbReference>
<dbReference type="CDD" id="cd09087">
    <property type="entry name" value="Ape1-like_AP-endo"/>
    <property type="match status" value="1"/>
</dbReference>
<dbReference type="PANTHER" id="PTHR22748:SF6">
    <property type="entry name" value="DNA-(APURINIC OR APYRIMIDINIC SITE) ENDONUCLEASE"/>
    <property type="match status" value="1"/>
</dbReference>
<name>A0A3B1CHR8_9ZZZZ</name>
<dbReference type="AlphaFoldDB" id="A0A3B1CHR8"/>
<dbReference type="InterPro" id="IPR020848">
    <property type="entry name" value="AP_endonuclease_F1_CS"/>
</dbReference>